<keyword evidence="7" id="KW-1185">Reference proteome</keyword>
<evidence type="ECO:0000256" key="2">
    <source>
        <dbReference type="ARBA" id="ARBA00022603"/>
    </source>
</evidence>
<dbReference type="GeneID" id="34758317"/>
<evidence type="ECO:0000256" key="3">
    <source>
        <dbReference type="ARBA" id="ARBA00022679"/>
    </source>
</evidence>
<sequence length="267" mass="30688">MDQFKFDTSYNQYWKDRVKHASDGTKVPGLEVIEELVAELKISSKDKVLDLGCGQGRIFPVIKHYTNIIFGIDIDLSMINDATLYDYTSLHVATAEDSRYPDNYFDKIIMLGTFDVVEQEKSLAEINRILKIGGTCLITGKNDTYCKDDEKAFIAERNAKLKNFPNRFTDVKKLIEHLPVLGYSCEKLNIFIWRGDFGDNKKIGVVENWIPEFYEYCIMLKKICNAPQTDIRFASEFSKTAIDRAKSDNATEILNFFHNNSLYNGYS</sequence>
<dbReference type="GO" id="GO:0032259">
    <property type="term" value="P:methylation"/>
    <property type="evidence" value="ECO:0007669"/>
    <property type="project" value="UniProtKB-KW"/>
</dbReference>
<evidence type="ECO:0000256" key="4">
    <source>
        <dbReference type="ARBA" id="ARBA00025707"/>
    </source>
</evidence>
<gene>
    <name evidence="6" type="ordered locus">BFO_1061</name>
</gene>
<keyword evidence="3 6" id="KW-0808">Transferase</keyword>
<reference evidence="7" key="1">
    <citation type="submission" date="2011-12" db="EMBL/GenBank/DDBJ databases">
        <title>Complete sequence of Tannerella forsythia ATCC 43037.</title>
        <authorList>
            <person name="Dewhirst F."/>
            <person name="Tanner A."/>
            <person name="Izard J."/>
            <person name="Brinkac L."/>
            <person name="Durkin A.S."/>
            <person name="Hostetler J."/>
            <person name="Shetty J."/>
            <person name="Torralba M."/>
            <person name="Gill S."/>
            <person name="Nelson K."/>
        </authorList>
    </citation>
    <scope>NUCLEOTIDE SEQUENCE [LARGE SCALE GENOMIC DNA]</scope>
    <source>
        <strain evidence="7">ATCC 43037 / JCM 10827 / CCUG 33226 / KCTC 5666 / FDC 338</strain>
    </source>
</reference>
<dbReference type="GO" id="GO:0008757">
    <property type="term" value="F:S-adenosylmethionine-dependent methyltransferase activity"/>
    <property type="evidence" value="ECO:0007669"/>
    <property type="project" value="InterPro"/>
</dbReference>
<comment type="pathway">
    <text evidence="1">Lipid metabolism.</text>
</comment>
<dbReference type="STRING" id="203275.BFO_1061"/>
<dbReference type="RefSeq" id="WP_014224476.1">
    <property type="nucleotide sequence ID" value="NC_016610.1"/>
</dbReference>
<dbReference type="KEGG" id="tfo:BFO_1061"/>
<dbReference type="PANTHER" id="PTHR44307">
    <property type="entry name" value="PHOSPHOETHANOLAMINE METHYLTRANSFERASE"/>
    <property type="match status" value="1"/>
</dbReference>
<evidence type="ECO:0000313" key="7">
    <source>
        <dbReference type="Proteomes" id="UP000005436"/>
    </source>
</evidence>
<dbReference type="Pfam" id="PF08241">
    <property type="entry name" value="Methyltransf_11"/>
    <property type="match status" value="1"/>
</dbReference>
<dbReference type="SUPFAM" id="SSF53335">
    <property type="entry name" value="S-adenosyl-L-methionine-dependent methyltransferases"/>
    <property type="match status" value="1"/>
</dbReference>
<dbReference type="CDD" id="cd02440">
    <property type="entry name" value="AdoMet_MTases"/>
    <property type="match status" value="1"/>
</dbReference>
<name>G8UQR0_TANFA</name>
<dbReference type="InterPro" id="IPR029063">
    <property type="entry name" value="SAM-dependent_MTases_sf"/>
</dbReference>
<evidence type="ECO:0000259" key="5">
    <source>
        <dbReference type="Pfam" id="PF08241"/>
    </source>
</evidence>
<dbReference type="PATRIC" id="fig|203275.8.peg.951"/>
<dbReference type="eggNOG" id="COG2226">
    <property type="taxonomic scope" value="Bacteria"/>
</dbReference>
<dbReference type="InterPro" id="IPR013216">
    <property type="entry name" value="Methyltransf_11"/>
</dbReference>
<dbReference type="Gene3D" id="3.40.50.150">
    <property type="entry name" value="Vaccinia Virus protein VP39"/>
    <property type="match status" value="1"/>
</dbReference>
<dbReference type="PANTHER" id="PTHR44307:SF2">
    <property type="entry name" value="PHOSPHOETHANOLAMINE METHYLTRANSFERASE ISOFORM X1"/>
    <property type="match status" value="1"/>
</dbReference>
<organism evidence="6 7">
    <name type="scientific">Tannerella forsythia (strain ATCC 43037 / JCM 10827 / CCUG 21028 A / KCTC 5666 / FDC 338)</name>
    <name type="common">Bacteroides forsythus</name>
    <dbReference type="NCBI Taxonomy" id="203275"/>
    <lineage>
        <taxon>Bacteria</taxon>
        <taxon>Pseudomonadati</taxon>
        <taxon>Bacteroidota</taxon>
        <taxon>Bacteroidia</taxon>
        <taxon>Bacteroidales</taxon>
        <taxon>Tannerellaceae</taxon>
        <taxon>Tannerella</taxon>
    </lineage>
</organism>
<dbReference type="AlphaFoldDB" id="G8UQR0"/>
<comment type="pathway">
    <text evidence="4">Phospholipid metabolism.</text>
</comment>
<dbReference type="Proteomes" id="UP000005436">
    <property type="component" value="Chromosome"/>
</dbReference>
<feature type="domain" description="Methyltransferase type 11" evidence="5">
    <location>
        <begin position="49"/>
        <end position="138"/>
    </location>
</feature>
<accession>G8UQR0</accession>
<dbReference type="EMBL" id="CP003191">
    <property type="protein sequence ID" value="AEW21271.1"/>
    <property type="molecule type" value="Genomic_DNA"/>
</dbReference>
<evidence type="ECO:0000313" key="6">
    <source>
        <dbReference type="EMBL" id="AEW21271.1"/>
    </source>
</evidence>
<evidence type="ECO:0000256" key="1">
    <source>
        <dbReference type="ARBA" id="ARBA00005189"/>
    </source>
</evidence>
<keyword evidence="2 6" id="KW-0489">Methyltransferase</keyword>
<proteinExistence type="predicted"/>
<protein>
    <submittedName>
        <fullName evidence="6">Methyltransferase domain protein</fullName>
    </submittedName>
</protein>
<dbReference type="HOGENOM" id="CLU_092400_0_0_10"/>